<evidence type="ECO:0000313" key="7">
    <source>
        <dbReference type="EMBL" id="QKN24197.1"/>
    </source>
</evidence>
<feature type="transmembrane region" description="Helical" evidence="6">
    <location>
        <begin position="75"/>
        <end position="92"/>
    </location>
</feature>
<dbReference type="GO" id="GO:0005886">
    <property type="term" value="C:plasma membrane"/>
    <property type="evidence" value="ECO:0007669"/>
    <property type="project" value="TreeGrafter"/>
</dbReference>
<keyword evidence="10" id="KW-1185">Reference proteome</keyword>
<dbReference type="GO" id="GO:0051301">
    <property type="term" value="P:cell division"/>
    <property type="evidence" value="ECO:0007669"/>
    <property type="project" value="InterPro"/>
</dbReference>
<evidence type="ECO:0000313" key="9">
    <source>
        <dbReference type="Proteomes" id="UP000501316"/>
    </source>
</evidence>
<evidence type="ECO:0000313" key="8">
    <source>
        <dbReference type="EMBL" id="QKO30734.1"/>
    </source>
</evidence>
<dbReference type="EMBL" id="CP046051">
    <property type="protein sequence ID" value="QKN24197.1"/>
    <property type="molecule type" value="Genomic_DNA"/>
</dbReference>
<organism evidence="7 9">
    <name type="scientific">Caproicibacterium lactatifermentans</name>
    <dbReference type="NCBI Taxonomy" id="2666138"/>
    <lineage>
        <taxon>Bacteria</taxon>
        <taxon>Bacillati</taxon>
        <taxon>Bacillota</taxon>
        <taxon>Clostridia</taxon>
        <taxon>Eubacteriales</taxon>
        <taxon>Oscillospiraceae</taxon>
        <taxon>Caproicibacterium</taxon>
    </lineage>
</organism>
<feature type="transmembrane region" description="Helical" evidence="6">
    <location>
        <begin position="148"/>
        <end position="166"/>
    </location>
</feature>
<sequence>MNHFGARAADYFRRTDKFLWVVMLLISTYNLLLLKTVPRTDGGRSWLSVQLMAIIVGYIGAVLLSLVDYHTIGNYWYMVGGFCIFLILLTLVKGVTIEGTAGVAAKAWLKLPGGMTFQSSELVKIGFLITFGKHLDELRRREELDQPLQVLLLAAHAMIPIVLTHLQKDDGAAVIFAFMFLFMAFAAGVQLRYFAALAGVLAVMIPIVWKFGLEDYQKTRLLTFQHPEADPQGYGFQQLAGKLSISSGQLTGRGLFVSPRVNSSSVPLQWSDFIFSVAGEELGFVGCVGILVLLIALMLVCLRNARRAEDLLGSSICVGFFAIIFSQTLFNIGMCLNLLPVMGVTLPFFSSGGSSVMCLYFGFGLVESVAVHRKRNNIGQRLFLD</sequence>
<keyword evidence="5 6" id="KW-0472">Membrane</keyword>
<evidence type="ECO:0000256" key="4">
    <source>
        <dbReference type="ARBA" id="ARBA00022989"/>
    </source>
</evidence>
<dbReference type="Proteomes" id="UP000501316">
    <property type="component" value="Chromosome"/>
</dbReference>
<feature type="transmembrane region" description="Helical" evidence="6">
    <location>
        <begin position="282"/>
        <end position="302"/>
    </location>
</feature>
<name>A0A859DQ26_9FIRM</name>
<feature type="transmembrane region" description="Helical" evidence="6">
    <location>
        <begin position="194"/>
        <end position="212"/>
    </location>
</feature>
<dbReference type="PANTHER" id="PTHR30474">
    <property type="entry name" value="CELL CYCLE PROTEIN"/>
    <property type="match status" value="1"/>
</dbReference>
<dbReference type="EMBL" id="CP046161">
    <property type="protein sequence ID" value="QKO30734.1"/>
    <property type="molecule type" value="Genomic_DNA"/>
</dbReference>
<evidence type="ECO:0000256" key="1">
    <source>
        <dbReference type="ARBA" id="ARBA00004141"/>
    </source>
</evidence>
<dbReference type="GO" id="GO:0015648">
    <property type="term" value="F:lipid-linked peptidoglycan transporter activity"/>
    <property type="evidence" value="ECO:0007669"/>
    <property type="project" value="TreeGrafter"/>
</dbReference>
<dbReference type="RefSeq" id="WP_174193322.1">
    <property type="nucleotide sequence ID" value="NZ_CP046051.1"/>
</dbReference>
<keyword evidence="2 6" id="KW-0812">Transmembrane</keyword>
<dbReference type="PANTHER" id="PTHR30474:SF1">
    <property type="entry name" value="PEPTIDOGLYCAN GLYCOSYLTRANSFERASE MRDB"/>
    <property type="match status" value="1"/>
</dbReference>
<feature type="transmembrane region" description="Helical" evidence="6">
    <location>
        <begin position="344"/>
        <end position="366"/>
    </location>
</feature>
<feature type="transmembrane region" description="Helical" evidence="6">
    <location>
        <begin position="172"/>
        <end position="189"/>
    </location>
</feature>
<keyword evidence="3" id="KW-0133">Cell shape</keyword>
<dbReference type="KEGG" id="clf:GJQ69_06690"/>
<evidence type="ECO:0000256" key="2">
    <source>
        <dbReference type="ARBA" id="ARBA00022692"/>
    </source>
</evidence>
<dbReference type="Pfam" id="PF01098">
    <property type="entry name" value="FTSW_RODA_SPOVE"/>
    <property type="match status" value="1"/>
</dbReference>
<evidence type="ECO:0000256" key="6">
    <source>
        <dbReference type="SAM" id="Phobius"/>
    </source>
</evidence>
<dbReference type="AlphaFoldDB" id="A0A859DQ26"/>
<keyword evidence="4 6" id="KW-1133">Transmembrane helix</keyword>
<reference evidence="8" key="3">
    <citation type="journal article" date="2022" name="Int. J. Syst. Evol. Microbiol.">
        <title>Caproicibacterium lactatifermentans sp. nov., isolated from pit clay used for the production of Chinese strong aroma-type liquor.</title>
        <authorList>
            <person name="Wang H."/>
            <person name="Gu Y."/>
            <person name="Zhao D."/>
            <person name="Qiao Z."/>
            <person name="Zheng J."/>
            <person name="Gao J."/>
            <person name="Ren C."/>
            <person name="Xu Y."/>
        </authorList>
    </citation>
    <scope>NUCLEOTIDE SEQUENCE</scope>
    <source>
        <strain evidence="8">JNU-WLY1368</strain>
    </source>
</reference>
<protein>
    <submittedName>
        <fullName evidence="7">Rod shape-determining protein RodA</fullName>
    </submittedName>
</protein>
<feature type="transmembrane region" description="Helical" evidence="6">
    <location>
        <begin position="311"/>
        <end position="332"/>
    </location>
</feature>
<gene>
    <name evidence="7" type="ORF">GJQ69_06690</name>
    <name evidence="8" type="ORF">GKP14_06835</name>
</gene>
<evidence type="ECO:0000256" key="3">
    <source>
        <dbReference type="ARBA" id="ARBA00022960"/>
    </source>
</evidence>
<feature type="transmembrane region" description="Helical" evidence="6">
    <location>
        <begin position="46"/>
        <end position="69"/>
    </location>
</feature>
<evidence type="ECO:0000256" key="5">
    <source>
        <dbReference type="ARBA" id="ARBA00023136"/>
    </source>
</evidence>
<dbReference type="GO" id="GO:0032153">
    <property type="term" value="C:cell division site"/>
    <property type="evidence" value="ECO:0007669"/>
    <property type="project" value="TreeGrafter"/>
</dbReference>
<dbReference type="InterPro" id="IPR001182">
    <property type="entry name" value="FtsW/RodA"/>
</dbReference>
<comment type="subcellular location">
    <subcellularLocation>
        <location evidence="1">Membrane</location>
        <topology evidence="1">Multi-pass membrane protein</topology>
    </subcellularLocation>
</comment>
<reference evidence="9 10" key="1">
    <citation type="submission" date="2019-11" db="EMBL/GenBank/DDBJ databases">
        <authorList>
            <person name="Ren C."/>
            <person name="Wang H."/>
            <person name="Xu Y."/>
        </authorList>
    </citation>
    <scope>NUCLEOTIDE SEQUENCE [LARGE SCALE GENOMIC DNA]</scope>
    <source>
        <strain evidence="10">JNU-WLY1368</strain>
        <strain evidence="7 9">LBM 19010</strain>
    </source>
</reference>
<accession>A0A859DQ26</accession>
<reference evidence="8" key="2">
    <citation type="journal article" date="2021" name="Appl. Environ. Microbiol.">
        <title>Adaptability of a Caproate-Producing Bacterium Contributes to Its Dominance in an Anaerobic Fermentation System.</title>
        <authorList>
            <person name="Wang H."/>
            <person name="Gu Y."/>
            <person name="Zhou W."/>
            <person name="Zhao D."/>
            <person name="Qiao Z."/>
            <person name="Zheng J."/>
            <person name="Gao J."/>
            <person name="Chen X."/>
            <person name="Ren C."/>
            <person name="Xu Y."/>
        </authorList>
    </citation>
    <scope>NUCLEOTIDE SEQUENCE</scope>
    <source>
        <strain evidence="8">JNU-WLY1368</strain>
    </source>
</reference>
<evidence type="ECO:0000313" key="10">
    <source>
        <dbReference type="Proteomes" id="UP000509623"/>
    </source>
</evidence>
<feature type="transmembrane region" description="Helical" evidence="6">
    <location>
        <begin position="18"/>
        <end position="34"/>
    </location>
</feature>
<dbReference type="Proteomes" id="UP000509623">
    <property type="component" value="Chromosome"/>
</dbReference>
<proteinExistence type="predicted"/>
<dbReference type="GO" id="GO:0008360">
    <property type="term" value="P:regulation of cell shape"/>
    <property type="evidence" value="ECO:0007669"/>
    <property type="project" value="UniProtKB-KW"/>
</dbReference>